<sequence>MTRLHRTGVDQLDPRVGVPTYSTADVRTGIVHLGVGGFHRSHMAVYLDDLFTLGLSRDWAVTGLGLLPQDSTMRDALLPQGCAYTVMTKSADGAVSARVVGSLVDYVFVPEQPEAAREVLTDPRTRIVSLTITEGGYHVDQNSGDLVVDEALARDLDALRTGGHPATAFGLIVDALARRRDAGTAPFTVMSCDNIQGNGALTRRAVTAFARLLDPDLAAWVDAAVAFPSSMVDRITPATTDADRTRLADELGVEDAWPVVCEPFRQWVLEDHFPTGRPLLEEVGVQLVPDVHPYELMKLRLLNAGHQAVAYLGRLSGFTYVHEVAQDPLFARFLAGFMEHEASPTLAPVPGVDLPRYREDLLARFANAHVRDTLERLCLDTSDRIPTFLLPVVRDQLASGGPLHRAALVVAAWARYAEGVGEDGAPFEVVDQRREQVMARARRARTDPLAFLEDARLFGDLRDSERFTTAYREALASLREVGARASVEAWADAG</sequence>
<accession>A0ABW0GPV6</accession>
<comment type="caution">
    <text evidence="9">The sequence shown here is derived from an EMBL/GenBank/DDBJ whole genome shotgun (WGS) entry which is preliminary data.</text>
</comment>
<evidence type="ECO:0000313" key="10">
    <source>
        <dbReference type="Proteomes" id="UP001596122"/>
    </source>
</evidence>
<dbReference type="SUPFAM" id="SSF48179">
    <property type="entry name" value="6-phosphogluconate dehydrogenase C-terminal domain-like"/>
    <property type="match status" value="1"/>
</dbReference>
<proteinExistence type="inferred from homology"/>
<dbReference type="InterPro" id="IPR013131">
    <property type="entry name" value="Mannitol_DH_N"/>
</dbReference>
<evidence type="ECO:0000313" key="9">
    <source>
        <dbReference type="EMBL" id="MFC5382032.1"/>
    </source>
</evidence>
<dbReference type="InterPro" id="IPR013118">
    <property type="entry name" value="Mannitol_DH_C"/>
</dbReference>
<evidence type="ECO:0000256" key="6">
    <source>
        <dbReference type="ARBA" id="ARBA00048615"/>
    </source>
</evidence>
<dbReference type="EC" id="1.1.1.17" evidence="2"/>
<dbReference type="Pfam" id="PF01232">
    <property type="entry name" value="Mannitol_dh"/>
    <property type="match status" value="1"/>
</dbReference>
<keyword evidence="4 9" id="KW-0560">Oxidoreductase</keyword>
<dbReference type="Gene3D" id="3.40.50.720">
    <property type="entry name" value="NAD(P)-binding Rossmann-like Domain"/>
    <property type="match status" value="1"/>
</dbReference>
<protein>
    <recommendedName>
        <fullName evidence="3">Mannitol-1-phosphate 5-dehydrogenase</fullName>
        <ecNumber evidence="2">1.1.1.17</ecNumber>
    </recommendedName>
</protein>
<dbReference type="Gene3D" id="1.10.1040.10">
    <property type="entry name" value="N-(1-d-carboxylethyl)-l-norvaline Dehydrogenase, domain 2"/>
    <property type="match status" value="1"/>
</dbReference>
<dbReference type="InterPro" id="IPR050988">
    <property type="entry name" value="Mannitol_DH/Oxidoreductase"/>
</dbReference>
<dbReference type="PANTHER" id="PTHR43362:SF1">
    <property type="entry name" value="MANNITOL DEHYDROGENASE 2-RELATED"/>
    <property type="match status" value="1"/>
</dbReference>
<evidence type="ECO:0000256" key="2">
    <source>
        <dbReference type="ARBA" id="ARBA00012939"/>
    </source>
</evidence>
<dbReference type="InterPro" id="IPR000669">
    <property type="entry name" value="Mannitol_DH"/>
</dbReference>
<keyword evidence="5" id="KW-0520">NAD</keyword>
<comment type="similarity">
    <text evidence="1">Belongs to the mannitol dehydrogenase family.</text>
</comment>
<dbReference type="SUPFAM" id="SSF51735">
    <property type="entry name" value="NAD(P)-binding Rossmann-fold domains"/>
    <property type="match status" value="1"/>
</dbReference>
<dbReference type="PROSITE" id="PS00974">
    <property type="entry name" value="MANNITOL_DHGENASE"/>
    <property type="match status" value="1"/>
</dbReference>
<dbReference type="InterPro" id="IPR013328">
    <property type="entry name" value="6PGD_dom2"/>
</dbReference>
<dbReference type="InterPro" id="IPR008927">
    <property type="entry name" value="6-PGluconate_DH-like_C_sf"/>
</dbReference>
<dbReference type="GO" id="GO:0016491">
    <property type="term" value="F:oxidoreductase activity"/>
    <property type="evidence" value="ECO:0007669"/>
    <property type="project" value="UniProtKB-KW"/>
</dbReference>
<organism evidence="9 10">
    <name type="scientific">Aquipuribacter nitratireducens</name>
    <dbReference type="NCBI Taxonomy" id="650104"/>
    <lineage>
        <taxon>Bacteria</taxon>
        <taxon>Bacillati</taxon>
        <taxon>Actinomycetota</taxon>
        <taxon>Actinomycetes</taxon>
        <taxon>Micrococcales</taxon>
        <taxon>Intrasporangiaceae</taxon>
        <taxon>Aquipuribacter</taxon>
    </lineage>
</organism>
<evidence type="ECO:0000256" key="5">
    <source>
        <dbReference type="ARBA" id="ARBA00023027"/>
    </source>
</evidence>
<evidence type="ECO:0000256" key="1">
    <source>
        <dbReference type="ARBA" id="ARBA00006541"/>
    </source>
</evidence>
<comment type="catalytic activity">
    <reaction evidence="6">
        <text>D-mannitol 1-phosphate + NAD(+) = beta-D-fructose 6-phosphate + NADH + H(+)</text>
        <dbReference type="Rhea" id="RHEA:19661"/>
        <dbReference type="ChEBI" id="CHEBI:15378"/>
        <dbReference type="ChEBI" id="CHEBI:57540"/>
        <dbReference type="ChEBI" id="CHEBI:57634"/>
        <dbReference type="ChEBI" id="CHEBI:57945"/>
        <dbReference type="ChEBI" id="CHEBI:61381"/>
        <dbReference type="EC" id="1.1.1.17"/>
    </reaction>
</comment>
<dbReference type="PANTHER" id="PTHR43362">
    <property type="entry name" value="MANNITOL DEHYDROGENASE DSF1-RELATED"/>
    <property type="match status" value="1"/>
</dbReference>
<feature type="domain" description="Mannitol dehydrogenase N-terminal" evidence="7">
    <location>
        <begin position="29"/>
        <end position="281"/>
    </location>
</feature>
<keyword evidence="10" id="KW-1185">Reference proteome</keyword>
<dbReference type="Proteomes" id="UP001596122">
    <property type="component" value="Unassembled WGS sequence"/>
</dbReference>
<name>A0ABW0GPV6_9MICO</name>
<reference evidence="10" key="1">
    <citation type="journal article" date="2019" name="Int. J. Syst. Evol. Microbiol.">
        <title>The Global Catalogue of Microorganisms (GCM) 10K type strain sequencing project: providing services to taxonomists for standard genome sequencing and annotation.</title>
        <authorList>
            <consortium name="The Broad Institute Genomics Platform"/>
            <consortium name="The Broad Institute Genome Sequencing Center for Infectious Disease"/>
            <person name="Wu L."/>
            <person name="Ma J."/>
        </authorList>
    </citation>
    <scope>NUCLEOTIDE SEQUENCE [LARGE SCALE GENOMIC DNA]</scope>
    <source>
        <strain evidence="10">CCUG 43114</strain>
    </source>
</reference>
<dbReference type="RefSeq" id="WP_340269894.1">
    <property type="nucleotide sequence ID" value="NZ_JBBEOG010000005.1"/>
</dbReference>
<feature type="domain" description="Mannitol dehydrogenase C-terminal" evidence="8">
    <location>
        <begin position="290"/>
        <end position="477"/>
    </location>
</feature>
<gene>
    <name evidence="9" type="ORF">ACFPJ6_14755</name>
</gene>
<evidence type="ECO:0000259" key="7">
    <source>
        <dbReference type="Pfam" id="PF01232"/>
    </source>
</evidence>
<dbReference type="Pfam" id="PF08125">
    <property type="entry name" value="Mannitol_dh_C"/>
    <property type="match status" value="1"/>
</dbReference>
<evidence type="ECO:0000256" key="3">
    <source>
        <dbReference type="ARBA" id="ARBA00016219"/>
    </source>
</evidence>
<dbReference type="InterPro" id="IPR036291">
    <property type="entry name" value="NAD(P)-bd_dom_sf"/>
</dbReference>
<evidence type="ECO:0000259" key="8">
    <source>
        <dbReference type="Pfam" id="PF08125"/>
    </source>
</evidence>
<dbReference type="EMBL" id="JBHSLD010000014">
    <property type="protein sequence ID" value="MFC5382032.1"/>
    <property type="molecule type" value="Genomic_DNA"/>
</dbReference>
<evidence type="ECO:0000256" key="4">
    <source>
        <dbReference type="ARBA" id="ARBA00023002"/>
    </source>
</evidence>
<dbReference type="PRINTS" id="PR00084">
    <property type="entry name" value="MTLDHDRGNASE"/>
</dbReference>
<dbReference type="InterPro" id="IPR023027">
    <property type="entry name" value="Mannitol_DH_CS"/>
</dbReference>